<evidence type="ECO:0000313" key="2">
    <source>
        <dbReference type="EMBL" id="MBG9376709.1"/>
    </source>
</evidence>
<dbReference type="GO" id="GO:0005886">
    <property type="term" value="C:plasma membrane"/>
    <property type="evidence" value="ECO:0007669"/>
    <property type="project" value="TreeGrafter"/>
</dbReference>
<reference evidence="2" key="1">
    <citation type="submission" date="2020-11" db="EMBL/GenBank/DDBJ databases">
        <title>Bacterial whole genome sequence for Panacibacter sp. DH6.</title>
        <authorList>
            <person name="Le V."/>
            <person name="Ko S."/>
            <person name="Ahn C.-Y."/>
            <person name="Oh H.-M."/>
        </authorList>
    </citation>
    <scope>NUCLEOTIDE SEQUENCE</scope>
    <source>
        <strain evidence="2">DH6</strain>
    </source>
</reference>
<accession>A0A931GXV6</accession>
<keyword evidence="3" id="KW-1185">Reference proteome</keyword>
<organism evidence="2 3">
    <name type="scientific">Panacibacter microcysteis</name>
    <dbReference type="NCBI Taxonomy" id="2793269"/>
    <lineage>
        <taxon>Bacteria</taxon>
        <taxon>Pseudomonadati</taxon>
        <taxon>Bacteroidota</taxon>
        <taxon>Chitinophagia</taxon>
        <taxon>Chitinophagales</taxon>
        <taxon>Chitinophagaceae</taxon>
        <taxon>Panacibacter</taxon>
    </lineage>
</organism>
<dbReference type="AlphaFoldDB" id="A0A931GXV6"/>
<feature type="transmembrane region" description="Helical" evidence="1">
    <location>
        <begin position="12"/>
        <end position="31"/>
    </location>
</feature>
<dbReference type="EMBL" id="JADWYR010000001">
    <property type="protein sequence ID" value="MBG9376709.1"/>
    <property type="molecule type" value="Genomic_DNA"/>
</dbReference>
<dbReference type="GO" id="GO:0004713">
    <property type="term" value="F:protein tyrosine kinase activity"/>
    <property type="evidence" value="ECO:0007669"/>
    <property type="project" value="TreeGrafter"/>
</dbReference>
<feature type="transmembrane region" description="Helical" evidence="1">
    <location>
        <begin position="468"/>
        <end position="491"/>
    </location>
</feature>
<comment type="caution">
    <text evidence="2">The sequence shown here is derived from an EMBL/GenBank/DDBJ whole genome shotgun (WGS) entry which is preliminary data.</text>
</comment>
<dbReference type="RefSeq" id="WP_196990710.1">
    <property type="nucleotide sequence ID" value="NZ_JADWYR010000001.1"/>
</dbReference>
<keyword evidence="1" id="KW-0472">Membrane</keyword>
<dbReference type="Proteomes" id="UP000628448">
    <property type="component" value="Unassembled WGS sequence"/>
</dbReference>
<evidence type="ECO:0000256" key="1">
    <source>
        <dbReference type="SAM" id="Phobius"/>
    </source>
</evidence>
<dbReference type="InterPro" id="IPR050445">
    <property type="entry name" value="Bact_polysacc_biosynth/exp"/>
</dbReference>
<dbReference type="PANTHER" id="PTHR32309">
    <property type="entry name" value="TYROSINE-PROTEIN KINASE"/>
    <property type="match status" value="1"/>
</dbReference>
<name>A0A931GXV6_9BACT</name>
<evidence type="ECO:0000313" key="3">
    <source>
        <dbReference type="Proteomes" id="UP000628448"/>
    </source>
</evidence>
<keyword evidence="1" id="KW-1133">Transmembrane helix</keyword>
<protein>
    <recommendedName>
        <fullName evidence="4">Polysaccharide chain length determinant N-terminal domain-containing protein</fullName>
    </recommendedName>
</protein>
<proteinExistence type="predicted"/>
<keyword evidence="1" id="KW-0812">Transmembrane</keyword>
<sequence>MSLIHFIRLLLKNWKLLLLVPMAMAISIYYFTRNEKKTFSSETVVYTGIASGYTLNGSNKADYFETSNAFDNLLNIIDSRETKQEVALKLLAEHLSLKKHDPAIMQWGSFDDLHKIVPDSIRSMLVKDNVDSTFAALEKFMQTTEGNVIYNIINSDHALYSINALRSIKASRLNSSDLIKISYSTQDASVCKRTLELLEETFMRKHKALREGQTETVITYFENETKKSFARLDSAEQMFLDFNRNNDIINYYEQTKAVAGAREDLFALNHTLEMDRMANQDALGKIDNELRDRAKQSMYGSKVITQRNQLSDIYGKIAVFETFSQTDPSNKKIIDSLKSVASSVENNLRSAVDDLYVQTTTPGGIPSKDMLEEWIKTTISYEQSKARLTVMDKRKKEFDEEYSKFAPLGAMLQKIERQISVAEQEYLEMVHGLNLARLTQQNNELTSKLTVIDPPYLPLKANPSTRTVMVAGGFMAGFIVILSLLLTRFLIDKSLKEPARASKITGLKLLGIYPLLKEQNDVLQKAALRLLQQTLSVTDTSRQHINIGFISIENKEGKSTIINILNAGFKQINTSNEIVQWPAENYAGSARINMIELPALDSYIYTAGTLPKLDNLFIVCRANRIWTKVDHELLNNFSKACGIKATIILNGVELDFAEDYIGEAPKKRTVIRSLLKRLMKFEFGNKKYLVKTKMRTGF</sequence>
<dbReference type="PANTHER" id="PTHR32309:SF13">
    <property type="entry name" value="FERRIC ENTEROBACTIN TRANSPORT PROTEIN FEPE"/>
    <property type="match status" value="1"/>
</dbReference>
<evidence type="ECO:0008006" key="4">
    <source>
        <dbReference type="Google" id="ProtNLM"/>
    </source>
</evidence>
<gene>
    <name evidence="2" type="ORF">I5907_10710</name>
</gene>